<dbReference type="InterPro" id="IPR051044">
    <property type="entry name" value="MAG_DAG_Lipase"/>
</dbReference>
<dbReference type="InterPro" id="IPR029058">
    <property type="entry name" value="AB_hydrolase_fold"/>
</dbReference>
<dbReference type="SUPFAM" id="SSF53474">
    <property type="entry name" value="alpha/beta-Hydrolases"/>
    <property type="match status" value="1"/>
</dbReference>
<dbReference type="EMBL" id="FMVW01000005">
    <property type="protein sequence ID" value="SCZ39279.1"/>
    <property type="molecule type" value="Genomic_DNA"/>
</dbReference>
<dbReference type="Proteomes" id="UP000199347">
    <property type="component" value="Unassembled WGS sequence"/>
</dbReference>
<organism evidence="2 3">
    <name type="scientific">Afifella marina DSM 2698</name>
    <dbReference type="NCBI Taxonomy" id="1120955"/>
    <lineage>
        <taxon>Bacteria</taxon>
        <taxon>Pseudomonadati</taxon>
        <taxon>Pseudomonadota</taxon>
        <taxon>Alphaproteobacteria</taxon>
        <taxon>Hyphomicrobiales</taxon>
        <taxon>Afifellaceae</taxon>
        <taxon>Afifella</taxon>
    </lineage>
</organism>
<feature type="domain" description="Serine aminopeptidase S33" evidence="1">
    <location>
        <begin position="41"/>
        <end position="295"/>
    </location>
</feature>
<proteinExistence type="predicted"/>
<gene>
    <name evidence="2" type="ORF">SAMN03080610_02427</name>
</gene>
<protein>
    <submittedName>
        <fullName evidence="2">Lysophospholipase</fullName>
    </submittedName>
</protein>
<keyword evidence="3" id="KW-1185">Reference proteome</keyword>
<dbReference type="STRING" id="1120955.SAMN03080610_02427"/>
<evidence type="ECO:0000313" key="2">
    <source>
        <dbReference type="EMBL" id="SCZ39279.1"/>
    </source>
</evidence>
<dbReference type="InterPro" id="IPR022742">
    <property type="entry name" value="Hydrolase_4"/>
</dbReference>
<evidence type="ECO:0000313" key="3">
    <source>
        <dbReference type="Proteomes" id="UP000199347"/>
    </source>
</evidence>
<dbReference type="PANTHER" id="PTHR11614">
    <property type="entry name" value="PHOSPHOLIPASE-RELATED"/>
    <property type="match status" value="1"/>
</dbReference>
<reference evidence="3" key="1">
    <citation type="submission" date="2016-10" db="EMBL/GenBank/DDBJ databases">
        <authorList>
            <person name="Varghese N."/>
            <person name="Submissions S."/>
        </authorList>
    </citation>
    <scope>NUCLEOTIDE SEQUENCE [LARGE SCALE GENOMIC DNA]</scope>
    <source>
        <strain evidence="3">DSM 2698</strain>
    </source>
</reference>
<accession>A0A1G5NR65</accession>
<dbReference type="Gene3D" id="3.40.50.1820">
    <property type="entry name" value="alpha/beta hydrolase"/>
    <property type="match status" value="1"/>
</dbReference>
<name>A0A1G5NR65_AFIMA</name>
<sequence length="330" mass="36928">MAILFETEQNPIPEGANAEFVLTPDGRKLRTAWWHPAASATRGTILVLHGRAECIEKYFETVSELRRRGYSVVTFDWRGQGGSTRSLRDPRKGHVDDFSEYLVDLETVMREVALPRCHPPYNILAHSTGAAIALLYAARARTQVERMVLTAPLLALSGGRTHFLRVVTGILNYLGLGEMYAGPFRGDLVQLRPFEGNRVTSDKRRYERVRELIEAHPELGLSGPTLAWVHSALRAAEFLALPEFAERVPLPVLIAMAGQESIVSNRAIEEFTLRIKTVGNVRIAGAMHEILQEDDRYREIFWAAFDAFIGEPDEAWRTPFTSPGAPPPQA</sequence>
<dbReference type="Pfam" id="PF12146">
    <property type="entry name" value="Hydrolase_4"/>
    <property type="match status" value="1"/>
</dbReference>
<dbReference type="RefSeq" id="WP_244514566.1">
    <property type="nucleotide sequence ID" value="NZ_FMVW01000005.1"/>
</dbReference>
<dbReference type="AlphaFoldDB" id="A0A1G5NR65"/>
<evidence type="ECO:0000259" key="1">
    <source>
        <dbReference type="Pfam" id="PF12146"/>
    </source>
</evidence>